<evidence type="ECO:0000256" key="1">
    <source>
        <dbReference type="ARBA" id="ARBA00004418"/>
    </source>
</evidence>
<dbReference type="OrthoDB" id="9811951at2"/>
<evidence type="ECO:0008006" key="6">
    <source>
        <dbReference type="Google" id="ProtNLM"/>
    </source>
</evidence>
<dbReference type="HOGENOM" id="CLU_031285_3_1_7"/>
<dbReference type="PANTHER" id="PTHR43649:SF30">
    <property type="entry name" value="ABC TRANSPORTER SUBSTRATE-BINDING PROTEIN"/>
    <property type="match status" value="1"/>
</dbReference>
<dbReference type="InterPro" id="IPR006311">
    <property type="entry name" value="TAT_signal"/>
</dbReference>
<protein>
    <recommendedName>
        <fullName evidence="6">ABC transporter substrate-binding protein</fullName>
    </recommendedName>
</protein>
<evidence type="ECO:0000313" key="5">
    <source>
        <dbReference type="Proteomes" id="UP000014803"/>
    </source>
</evidence>
<evidence type="ECO:0000313" key="4">
    <source>
        <dbReference type="EMBL" id="AGP42350.1"/>
    </source>
</evidence>
<feature type="chain" id="PRO_5004525938" description="ABC transporter substrate-binding protein" evidence="3">
    <location>
        <begin position="37"/>
        <end position="452"/>
    </location>
</feature>
<dbReference type="RefSeq" id="WP_020742283.1">
    <property type="nucleotide sequence ID" value="NC_021658.1"/>
</dbReference>
<gene>
    <name evidence="4" type="ORF">SCE1572_52315</name>
</gene>
<dbReference type="eggNOG" id="COG1653">
    <property type="taxonomic scope" value="Bacteria"/>
</dbReference>
<dbReference type="InterPro" id="IPR006059">
    <property type="entry name" value="SBP"/>
</dbReference>
<dbReference type="PROSITE" id="PS51318">
    <property type="entry name" value="TAT"/>
    <property type="match status" value="1"/>
</dbReference>
<organism evidence="4 5">
    <name type="scientific">Sorangium cellulosum So0157-2</name>
    <dbReference type="NCBI Taxonomy" id="1254432"/>
    <lineage>
        <taxon>Bacteria</taxon>
        <taxon>Pseudomonadati</taxon>
        <taxon>Myxococcota</taxon>
        <taxon>Polyangia</taxon>
        <taxon>Polyangiales</taxon>
        <taxon>Polyangiaceae</taxon>
        <taxon>Sorangium</taxon>
    </lineage>
</organism>
<feature type="signal peptide" evidence="3">
    <location>
        <begin position="1"/>
        <end position="36"/>
    </location>
</feature>
<dbReference type="PANTHER" id="PTHR43649">
    <property type="entry name" value="ARABINOSE-BINDING PROTEIN-RELATED"/>
    <property type="match status" value="1"/>
</dbReference>
<dbReference type="GO" id="GO:0042597">
    <property type="term" value="C:periplasmic space"/>
    <property type="evidence" value="ECO:0007669"/>
    <property type="project" value="UniProtKB-SubCell"/>
</dbReference>
<dbReference type="Proteomes" id="UP000014803">
    <property type="component" value="Chromosome"/>
</dbReference>
<name>S4YD46_SORCE</name>
<dbReference type="InterPro" id="IPR050490">
    <property type="entry name" value="Bact_solute-bd_prot1"/>
</dbReference>
<dbReference type="CDD" id="cd14748">
    <property type="entry name" value="PBP2_UgpB"/>
    <property type="match status" value="1"/>
</dbReference>
<dbReference type="AlphaFoldDB" id="S4YD46"/>
<accession>S4YD46</accession>
<evidence type="ECO:0000256" key="2">
    <source>
        <dbReference type="ARBA" id="ARBA00008520"/>
    </source>
</evidence>
<evidence type="ECO:0000256" key="3">
    <source>
        <dbReference type="SAM" id="SignalP"/>
    </source>
</evidence>
<reference evidence="4 5" key="1">
    <citation type="journal article" date="2013" name="Sci. Rep.">
        <title>Extraordinary expansion of a Sorangium cellulosum genome from an alkaline milieu.</title>
        <authorList>
            <person name="Han K."/>
            <person name="Li Z.F."/>
            <person name="Peng R."/>
            <person name="Zhu L.P."/>
            <person name="Zhou T."/>
            <person name="Wang L.G."/>
            <person name="Li S.G."/>
            <person name="Zhang X.B."/>
            <person name="Hu W."/>
            <person name="Wu Z.H."/>
            <person name="Qin N."/>
            <person name="Li Y.Z."/>
        </authorList>
    </citation>
    <scope>NUCLEOTIDE SEQUENCE [LARGE SCALE GENOMIC DNA]</scope>
    <source>
        <strain evidence="4 5">So0157-2</strain>
    </source>
</reference>
<dbReference type="STRING" id="1254432.SCE1572_52315"/>
<dbReference type="PATRIC" id="fig|1254432.3.peg.11791"/>
<comment type="similarity">
    <text evidence="2">Belongs to the bacterial solute-binding protein 1 family.</text>
</comment>
<dbReference type="Gene3D" id="3.40.190.10">
    <property type="entry name" value="Periplasmic binding protein-like II"/>
    <property type="match status" value="2"/>
</dbReference>
<dbReference type="SUPFAM" id="SSF53850">
    <property type="entry name" value="Periplasmic binding protein-like II"/>
    <property type="match status" value="1"/>
</dbReference>
<comment type="subcellular location">
    <subcellularLocation>
        <location evidence="1">Periplasm</location>
    </subcellularLocation>
</comment>
<sequence length="452" mass="49050">MSGRARSGSSGARSRRDALRALAASIAAAAAGAAVASEAVDCARRTPDGRIGASLWFAYGGKNREVLLSLVDKFYRSQGIYRIDAVYQGDYFEALAKLRTALAARAAPALTHVVGEVVPYLAEAGVLEPLDRFIRAPPPGHGDIDVVEALGQAGTFVGGGERPLVCLPFNRSTPIAYYNRNVFRELGLSPPSTWDELRATAARLVVRDGASTRRWGFECPVDWWFWAALVGQAGGDVVAPDGTPTLGGDAGVRALRFWQTLVHEDRTMKPPPGRDYNAWQVVNTDFLSGRVAMIWTSTAFLRYLEDNAGQAGAGRFEVGAAPLPRDVRASVPTGGTMFVMPRGAAPEAQEAAFAFLRWMMQPEQANSFATRTGYIPVSRRGLKDLTRDGYYAAHPNDRVALDQLAHAAPWPWSPDLFRIQREVVQPRLEEAVLVPRDAAETLSEAVRAAAER</sequence>
<dbReference type="Pfam" id="PF13416">
    <property type="entry name" value="SBP_bac_8"/>
    <property type="match status" value="1"/>
</dbReference>
<dbReference type="EMBL" id="CP003969">
    <property type="protein sequence ID" value="AGP42350.1"/>
    <property type="molecule type" value="Genomic_DNA"/>
</dbReference>
<dbReference type="KEGG" id="scu:SCE1572_52315"/>
<keyword evidence="3" id="KW-0732">Signal</keyword>
<proteinExistence type="inferred from homology"/>